<evidence type="ECO:0000313" key="1">
    <source>
        <dbReference type="EMBL" id="MCQ4043759.1"/>
    </source>
</evidence>
<comment type="caution">
    <text evidence="1">The sequence shown here is derived from an EMBL/GenBank/DDBJ whole genome shotgun (WGS) entry which is preliminary data.</text>
</comment>
<dbReference type="RefSeq" id="WP_255929132.1">
    <property type="nucleotide sequence ID" value="NZ_JANFNH010000019.1"/>
</dbReference>
<dbReference type="Gene3D" id="3.90.25.10">
    <property type="entry name" value="UDP-galactose 4-epimerase, domain 1"/>
    <property type="match status" value="1"/>
</dbReference>
<evidence type="ECO:0000313" key="2">
    <source>
        <dbReference type="Proteomes" id="UP001206206"/>
    </source>
</evidence>
<name>A0ABT1PEG7_9ACTN</name>
<evidence type="ECO:0008006" key="3">
    <source>
        <dbReference type="Google" id="ProtNLM"/>
    </source>
</evidence>
<organism evidence="1 2">
    <name type="scientific">Streptantibioticus rubrisoli</name>
    <dbReference type="NCBI Taxonomy" id="1387313"/>
    <lineage>
        <taxon>Bacteria</taxon>
        <taxon>Bacillati</taxon>
        <taxon>Actinomycetota</taxon>
        <taxon>Actinomycetes</taxon>
        <taxon>Kitasatosporales</taxon>
        <taxon>Streptomycetaceae</taxon>
        <taxon>Streptantibioticus</taxon>
    </lineage>
</organism>
<keyword evidence="2" id="KW-1185">Reference proteome</keyword>
<dbReference type="Proteomes" id="UP001206206">
    <property type="component" value="Unassembled WGS sequence"/>
</dbReference>
<proteinExistence type="predicted"/>
<accession>A0ABT1PEG7</accession>
<protein>
    <recommendedName>
        <fullName evidence="3">NmrA-like family protein</fullName>
    </recommendedName>
</protein>
<gene>
    <name evidence="1" type="ORF">NON19_17460</name>
</gene>
<sequence>MRELQRDGTRTIELAAAADYAPNDIAAAFADTLGRPVAPQVVERDQWRQTLARIGLPPAAVGSWEEMWEGFNTGHIRFENTPERGRTSITDFAKAAVAELGTAH</sequence>
<reference evidence="1 2" key="1">
    <citation type="submission" date="2022-06" db="EMBL/GenBank/DDBJ databases">
        <title>Draft genome sequence of type strain Streptomyces rubrisoli DSM 42083.</title>
        <authorList>
            <person name="Duangmal K."/>
            <person name="Klaysubun C."/>
        </authorList>
    </citation>
    <scope>NUCLEOTIDE SEQUENCE [LARGE SCALE GENOMIC DNA]</scope>
    <source>
        <strain evidence="1 2">DSM 42083</strain>
    </source>
</reference>
<dbReference type="EMBL" id="JANFNH010000019">
    <property type="protein sequence ID" value="MCQ4043759.1"/>
    <property type="molecule type" value="Genomic_DNA"/>
</dbReference>